<dbReference type="GO" id="GO:0006635">
    <property type="term" value="P:fatty acid beta-oxidation"/>
    <property type="evidence" value="ECO:0007669"/>
    <property type="project" value="TreeGrafter"/>
</dbReference>
<evidence type="ECO:0000313" key="2">
    <source>
        <dbReference type="Proteomes" id="UP000194360"/>
    </source>
</evidence>
<dbReference type="SUPFAM" id="SSF52096">
    <property type="entry name" value="ClpP/crotonase"/>
    <property type="match status" value="1"/>
</dbReference>
<keyword evidence="2" id="KW-1185">Reference proteome</keyword>
<dbReference type="CDD" id="cd06558">
    <property type="entry name" value="crotonase-like"/>
    <property type="match status" value="1"/>
</dbReference>
<dbReference type="InterPro" id="IPR001753">
    <property type="entry name" value="Enoyl-CoA_hydra/iso"/>
</dbReference>
<organism evidence="1 2">
    <name type="scientific">Pseudonocardia autotrophica</name>
    <name type="common">Amycolata autotrophica</name>
    <name type="synonym">Nocardia autotrophica</name>
    <dbReference type="NCBI Taxonomy" id="2074"/>
    <lineage>
        <taxon>Bacteria</taxon>
        <taxon>Bacillati</taxon>
        <taxon>Actinomycetota</taxon>
        <taxon>Actinomycetes</taxon>
        <taxon>Pseudonocardiales</taxon>
        <taxon>Pseudonocardiaceae</taxon>
        <taxon>Pseudonocardia</taxon>
    </lineage>
</organism>
<dbReference type="RefSeq" id="WP_085914370.1">
    <property type="nucleotide sequence ID" value="NZ_AP018920.1"/>
</dbReference>
<dbReference type="EMBL" id="MIGB01000024">
    <property type="protein sequence ID" value="OSY38219.1"/>
    <property type="molecule type" value="Genomic_DNA"/>
</dbReference>
<dbReference type="Gene3D" id="1.20.58.1300">
    <property type="match status" value="1"/>
</dbReference>
<dbReference type="PANTHER" id="PTHR11941">
    <property type="entry name" value="ENOYL-COA HYDRATASE-RELATED"/>
    <property type="match status" value="1"/>
</dbReference>
<sequence length="449" mass="49841">MADTPASPIQLTRDLDKDTALVSELFADLDGELAGLPARPERTEQQQAAASAILDRGRAAREDYLAVHVAALYDTLTDGRTRTLRVAELAYAAADLVPGLVPTRERIAEERTHPQKDKEGWEQDQGILISHVLDDPVAGHHLMHAMAQPLPEALELLDELRRTDRVDLGTSLVERRGNVGHLTIQHHKYLNAEDDESTRAMEIATDLILLDDRIDIGVLRGAESRHPKYLGRRVFDAGVNLTRLYHGEVSLIEFFIERELGLITKWFRGHSLGDGRVSVVERRHEKPWIAAVDTFAIGGGCQFLLVMDRVVARSGAYVNLPARREGFLPGCGNMRLPRFVGEKVARQGIFFNRDIYVDSPEGRQIVDDLVVDEEGMQAAIANAVDALTATGHVGVNANRTQIRVAAEPLETFRHYMANLAIGQARCMYSPAIIRNLEAAWDPKRRGGVK</sequence>
<dbReference type="PANTHER" id="PTHR11941:SF54">
    <property type="entry name" value="ENOYL-COA HYDRATASE, MITOCHONDRIAL"/>
    <property type="match status" value="1"/>
</dbReference>
<dbReference type="Gene3D" id="3.90.226.10">
    <property type="entry name" value="2-enoyl-CoA Hydratase, Chain A, domain 1"/>
    <property type="match status" value="1"/>
</dbReference>
<dbReference type="AlphaFoldDB" id="A0A1Y2MT96"/>
<gene>
    <name evidence="1" type="primary">echA8_7</name>
    <name evidence="1" type="ORF">BG845_04172</name>
</gene>
<name>A0A1Y2MT96_PSEAH</name>
<keyword evidence="1" id="KW-0456">Lyase</keyword>
<dbReference type="InterPro" id="IPR029045">
    <property type="entry name" value="ClpP/crotonase-like_dom_sf"/>
</dbReference>
<comment type="caution">
    <text evidence="1">The sequence shown here is derived from an EMBL/GenBank/DDBJ whole genome shotgun (WGS) entry which is preliminary data.</text>
</comment>
<dbReference type="EC" id="4.2.1.17" evidence="1"/>
<evidence type="ECO:0000313" key="1">
    <source>
        <dbReference type="EMBL" id="OSY38219.1"/>
    </source>
</evidence>
<protein>
    <submittedName>
        <fullName evidence="1">Putative enoyl-CoA hydratase echA8</fullName>
        <ecNumber evidence="1">4.2.1.17</ecNumber>
    </submittedName>
</protein>
<dbReference type="Proteomes" id="UP000194360">
    <property type="component" value="Unassembled WGS sequence"/>
</dbReference>
<dbReference type="Pfam" id="PF00378">
    <property type="entry name" value="ECH_1"/>
    <property type="match status" value="1"/>
</dbReference>
<dbReference type="STRING" id="2074.BG845_04172"/>
<proteinExistence type="predicted"/>
<dbReference type="OrthoDB" id="7337390at2"/>
<dbReference type="GO" id="GO:0004300">
    <property type="term" value="F:enoyl-CoA hydratase activity"/>
    <property type="evidence" value="ECO:0007669"/>
    <property type="project" value="UniProtKB-EC"/>
</dbReference>
<accession>A0A1Y2MT96</accession>
<reference evidence="1 2" key="1">
    <citation type="submission" date="2016-09" db="EMBL/GenBank/DDBJ databases">
        <title>Pseudonocardia autotrophica DSM535, a candidate organism with high potential of specific P450 cytochromes.</title>
        <authorList>
            <person name="Grumaz C."/>
            <person name="Vainshtein Y."/>
            <person name="Kirstahler P."/>
            <person name="Sohn K."/>
        </authorList>
    </citation>
    <scope>NUCLEOTIDE SEQUENCE [LARGE SCALE GENOMIC DNA]</scope>
    <source>
        <strain evidence="1 2">DSM 535</strain>
    </source>
</reference>